<proteinExistence type="predicted"/>
<name>A0ABS9H1C1_9BACL</name>
<dbReference type="Pfam" id="PF14038">
    <property type="entry name" value="YqzE"/>
    <property type="match status" value="1"/>
</dbReference>
<evidence type="ECO:0000313" key="1">
    <source>
        <dbReference type="EMBL" id="MCF6137881.1"/>
    </source>
</evidence>
<gene>
    <name evidence="1" type="ORF">L2716_09090</name>
</gene>
<dbReference type="InterPro" id="IPR025622">
    <property type="entry name" value="YqzE"/>
</dbReference>
<reference evidence="1 2" key="1">
    <citation type="submission" date="2022-01" db="EMBL/GenBank/DDBJ databases">
        <title>Alkalihalobacillus sp. EGI L200015, a novel bacterium isolated from a salt lake sediment.</title>
        <authorList>
            <person name="Gao L."/>
            <person name="Fang B.-Z."/>
            <person name="Li W.-J."/>
        </authorList>
    </citation>
    <scope>NUCLEOTIDE SEQUENCE [LARGE SCALE GENOMIC DNA]</scope>
    <source>
        <strain evidence="1 2">KCTC 12718</strain>
    </source>
</reference>
<dbReference type="EMBL" id="JAKIJS010000001">
    <property type="protein sequence ID" value="MCF6137881.1"/>
    <property type="molecule type" value="Genomic_DNA"/>
</dbReference>
<keyword evidence="2" id="KW-1185">Reference proteome</keyword>
<dbReference type="Proteomes" id="UP001649381">
    <property type="component" value="Unassembled WGS sequence"/>
</dbReference>
<accession>A0ABS9H1C1</accession>
<evidence type="ECO:0000313" key="2">
    <source>
        <dbReference type="Proteomes" id="UP001649381"/>
    </source>
</evidence>
<protein>
    <submittedName>
        <fullName evidence="1">YqzE family protein</fullName>
    </submittedName>
</protein>
<sequence>MSLNDLVKYITQQFVSYVDQPKEDRKRKKKARKEEKSPLSVKWFGLVPMAITMLIKRK</sequence>
<comment type="caution">
    <text evidence="1">The sequence shown here is derived from an EMBL/GenBank/DDBJ whole genome shotgun (WGS) entry which is preliminary data.</text>
</comment>
<organism evidence="1 2">
    <name type="scientific">Pseudalkalibacillus berkeleyi</name>
    <dbReference type="NCBI Taxonomy" id="1069813"/>
    <lineage>
        <taxon>Bacteria</taxon>
        <taxon>Bacillati</taxon>
        <taxon>Bacillota</taxon>
        <taxon>Bacilli</taxon>
        <taxon>Bacillales</taxon>
        <taxon>Fictibacillaceae</taxon>
        <taxon>Pseudalkalibacillus</taxon>
    </lineage>
</organism>
<dbReference type="RefSeq" id="WP_236333850.1">
    <property type="nucleotide sequence ID" value="NZ_JAKIJS010000001.1"/>
</dbReference>